<dbReference type="Gene3D" id="3.20.20.70">
    <property type="entry name" value="Aldolase class I"/>
    <property type="match status" value="1"/>
</dbReference>
<dbReference type="InterPro" id="IPR007197">
    <property type="entry name" value="rSAM"/>
</dbReference>
<dbReference type="PROSITE" id="PS51918">
    <property type="entry name" value="RADICAL_SAM"/>
    <property type="match status" value="1"/>
</dbReference>
<keyword evidence="2" id="KW-0479">Metal-binding</keyword>
<evidence type="ECO:0000313" key="6">
    <source>
        <dbReference type="EMBL" id="HIZ79001.1"/>
    </source>
</evidence>
<dbReference type="SFLD" id="SFLDG01094">
    <property type="entry name" value="Uncharacterised_Radical_SAM_Su"/>
    <property type="match status" value="1"/>
</dbReference>
<dbReference type="GO" id="GO:0046872">
    <property type="term" value="F:metal ion binding"/>
    <property type="evidence" value="ECO:0007669"/>
    <property type="project" value="UniProtKB-KW"/>
</dbReference>
<evidence type="ECO:0000259" key="5">
    <source>
        <dbReference type="PROSITE" id="PS51918"/>
    </source>
</evidence>
<dbReference type="InterPro" id="IPR050377">
    <property type="entry name" value="Radical_SAM_PqqE_MftC-like"/>
</dbReference>
<comment type="caution">
    <text evidence="6">The sequence shown here is derived from an EMBL/GenBank/DDBJ whole genome shotgun (WGS) entry which is preliminary data.</text>
</comment>
<dbReference type="CDD" id="cd01335">
    <property type="entry name" value="Radical_SAM"/>
    <property type="match status" value="1"/>
</dbReference>
<keyword evidence="3" id="KW-0408">Iron</keyword>
<dbReference type="Proteomes" id="UP000824101">
    <property type="component" value="Unassembled WGS sequence"/>
</dbReference>
<accession>A0A9D2GI52</accession>
<dbReference type="InterPro" id="IPR012840">
    <property type="entry name" value="NrdG2"/>
</dbReference>
<evidence type="ECO:0000256" key="2">
    <source>
        <dbReference type="ARBA" id="ARBA00022723"/>
    </source>
</evidence>
<sequence>MKICGFQKTTLLDYPGHVAATIFLGLCNFRCPFCHNGELLTEDAEELFSMDEVLEVLKKRASLLEGVCITGGEPTLSSDLEVLIRRIKELGLLIKLDTNGYRPDVIKHLCAEHLLDYIAMDIKSSPENYAMVAGVSHINTDTISESIDFLRSCGVPCEFRTTAVRGLHTEEDFAEIGKWISGAERYFIQNYVESDRVLSPGFSGFRKEELLTFADIVRPWVKEVSLRGVDY</sequence>
<name>A0A9D2GI52_9FIRM</name>
<reference evidence="6" key="1">
    <citation type="journal article" date="2021" name="PeerJ">
        <title>Extensive microbial diversity within the chicken gut microbiome revealed by metagenomics and culture.</title>
        <authorList>
            <person name="Gilroy R."/>
            <person name="Ravi A."/>
            <person name="Getino M."/>
            <person name="Pursley I."/>
            <person name="Horton D.L."/>
            <person name="Alikhan N.F."/>
            <person name="Baker D."/>
            <person name="Gharbi K."/>
            <person name="Hall N."/>
            <person name="Watson M."/>
            <person name="Adriaenssens E.M."/>
            <person name="Foster-Nyarko E."/>
            <person name="Jarju S."/>
            <person name="Secka A."/>
            <person name="Antonio M."/>
            <person name="Oren A."/>
            <person name="Chaudhuri R.R."/>
            <person name="La Ragione R."/>
            <person name="Hildebrand F."/>
            <person name="Pallen M.J."/>
        </authorList>
    </citation>
    <scope>NUCLEOTIDE SEQUENCE</scope>
    <source>
        <strain evidence="6">ChiBcec1-1093</strain>
    </source>
</reference>
<dbReference type="InterPro" id="IPR058240">
    <property type="entry name" value="rSAM_sf"/>
</dbReference>
<proteinExistence type="predicted"/>
<dbReference type="SFLD" id="SFLDG01067">
    <property type="entry name" value="SPASM/twitch_domain_containing"/>
    <property type="match status" value="1"/>
</dbReference>
<dbReference type="PANTHER" id="PTHR11228:SF27">
    <property type="entry name" value="GLYCYL-RADICAL ENZYME ACTIVATING ENZYME MJ1227-RELATED"/>
    <property type="match status" value="1"/>
</dbReference>
<dbReference type="NCBIfam" id="TIGR02495">
    <property type="entry name" value="NrdG2"/>
    <property type="match status" value="1"/>
</dbReference>
<evidence type="ECO:0000313" key="7">
    <source>
        <dbReference type="Proteomes" id="UP000824101"/>
    </source>
</evidence>
<dbReference type="AlphaFoldDB" id="A0A9D2GI52"/>
<dbReference type="GO" id="GO:0003824">
    <property type="term" value="F:catalytic activity"/>
    <property type="evidence" value="ECO:0007669"/>
    <property type="project" value="InterPro"/>
</dbReference>
<gene>
    <name evidence="6" type="ORF">IAA17_04375</name>
</gene>
<evidence type="ECO:0000256" key="4">
    <source>
        <dbReference type="ARBA" id="ARBA00023014"/>
    </source>
</evidence>
<dbReference type="GO" id="GO:0051536">
    <property type="term" value="F:iron-sulfur cluster binding"/>
    <property type="evidence" value="ECO:0007669"/>
    <property type="project" value="UniProtKB-KW"/>
</dbReference>
<feature type="domain" description="Radical SAM core" evidence="5">
    <location>
        <begin position="12"/>
        <end position="227"/>
    </location>
</feature>
<reference evidence="6" key="2">
    <citation type="submission" date="2021-04" db="EMBL/GenBank/DDBJ databases">
        <authorList>
            <person name="Gilroy R."/>
        </authorList>
    </citation>
    <scope>NUCLEOTIDE SEQUENCE</scope>
    <source>
        <strain evidence="6">ChiBcec1-1093</strain>
    </source>
</reference>
<protein>
    <submittedName>
        <fullName evidence="6">Anaerobic ribonucleoside-triphosphate reductase activating protein</fullName>
    </submittedName>
</protein>
<keyword evidence="4" id="KW-0411">Iron-sulfur</keyword>
<evidence type="ECO:0000256" key="1">
    <source>
        <dbReference type="ARBA" id="ARBA00022691"/>
    </source>
</evidence>
<dbReference type="Pfam" id="PF04055">
    <property type="entry name" value="Radical_SAM"/>
    <property type="match status" value="1"/>
</dbReference>
<dbReference type="InterPro" id="IPR013785">
    <property type="entry name" value="Aldolase_TIM"/>
</dbReference>
<dbReference type="SFLD" id="SFLDS00029">
    <property type="entry name" value="Radical_SAM"/>
    <property type="match status" value="1"/>
</dbReference>
<dbReference type="PANTHER" id="PTHR11228">
    <property type="entry name" value="RADICAL SAM DOMAIN PROTEIN"/>
    <property type="match status" value="1"/>
</dbReference>
<dbReference type="SUPFAM" id="SSF102114">
    <property type="entry name" value="Radical SAM enzymes"/>
    <property type="match status" value="1"/>
</dbReference>
<dbReference type="EMBL" id="DXBC01000065">
    <property type="protein sequence ID" value="HIZ79001.1"/>
    <property type="molecule type" value="Genomic_DNA"/>
</dbReference>
<organism evidence="6 7">
    <name type="scientific">Candidatus Lachnoclostridium stercorigallinarum</name>
    <dbReference type="NCBI Taxonomy" id="2838634"/>
    <lineage>
        <taxon>Bacteria</taxon>
        <taxon>Bacillati</taxon>
        <taxon>Bacillota</taxon>
        <taxon>Clostridia</taxon>
        <taxon>Lachnospirales</taxon>
        <taxon>Lachnospiraceae</taxon>
    </lineage>
</organism>
<evidence type="ECO:0000256" key="3">
    <source>
        <dbReference type="ARBA" id="ARBA00023004"/>
    </source>
</evidence>
<keyword evidence="1" id="KW-0949">S-adenosyl-L-methionine</keyword>